<dbReference type="PANTHER" id="PTHR43630:SF2">
    <property type="entry name" value="GLYCOSYLTRANSFERASE"/>
    <property type="match status" value="1"/>
</dbReference>
<keyword evidence="1" id="KW-1133">Transmembrane helix</keyword>
<dbReference type="Gene3D" id="3.90.550.10">
    <property type="entry name" value="Spore Coat Polysaccharide Biosynthesis Protein SpsA, Chain A"/>
    <property type="match status" value="1"/>
</dbReference>
<feature type="transmembrane region" description="Helical" evidence="1">
    <location>
        <begin position="256"/>
        <end position="279"/>
    </location>
</feature>
<keyword evidence="1" id="KW-0812">Transmembrane</keyword>
<dbReference type="PANTHER" id="PTHR43630">
    <property type="entry name" value="POLY-BETA-1,6-N-ACETYL-D-GLUCOSAMINE SYNTHASE"/>
    <property type="match status" value="1"/>
</dbReference>
<name>A0A1G1VC33_9BACT</name>
<reference evidence="3 4" key="1">
    <citation type="journal article" date="2016" name="Nat. Commun.">
        <title>Thousands of microbial genomes shed light on interconnected biogeochemical processes in an aquifer system.</title>
        <authorList>
            <person name="Anantharaman K."/>
            <person name="Brown C.T."/>
            <person name="Hug L.A."/>
            <person name="Sharon I."/>
            <person name="Castelle C.J."/>
            <person name="Probst A.J."/>
            <person name="Thomas B.C."/>
            <person name="Singh A."/>
            <person name="Wilkins M.J."/>
            <person name="Karaoz U."/>
            <person name="Brodie E.L."/>
            <person name="Williams K.H."/>
            <person name="Hubbard S.S."/>
            <person name="Banfield J.F."/>
        </authorList>
    </citation>
    <scope>NUCLEOTIDE SEQUENCE [LARGE SCALE GENOMIC DNA]</scope>
</reference>
<evidence type="ECO:0000259" key="2">
    <source>
        <dbReference type="Pfam" id="PF00535"/>
    </source>
</evidence>
<sequence length="280" mass="31929">MNNLVSVIVTTKNSANTLPLLLESIKAQTYKNIELIVVDNNSTDETKSIAKKYTTKVFNKGPERSAQRNFGAQEAKGEYLFILDSDMEVTPRVIEDSVETARRTGLSALVVPEKTVGEGWLVRVRQFEREMYMGDMSIEVARFFKKDVFFEFNGYDLRLTGPEDYDLPYRISKKYKIGRAHEYILHHEGGTTLSKLLARKYYYGSQGALYAQKHPELIGIQGNLLFRKAYLKNWLKFVQHPFLGTSFLAVRFLETIWAIAGFISSVGVLGFLKSVLNLLK</sequence>
<comment type="caution">
    <text evidence="3">The sequence shown here is derived from an EMBL/GenBank/DDBJ whole genome shotgun (WGS) entry which is preliminary data.</text>
</comment>
<dbReference type="InterPro" id="IPR029044">
    <property type="entry name" value="Nucleotide-diphossugar_trans"/>
</dbReference>
<dbReference type="SUPFAM" id="SSF53448">
    <property type="entry name" value="Nucleotide-diphospho-sugar transferases"/>
    <property type="match status" value="1"/>
</dbReference>
<evidence type="ECO:0000313" key="4">
    <source>
        <dbReference type="Proteomes" id="UP000178272"/>
    </source>
</evidence>
<dbReference type="Proteomes" id="UP000178272">
    <property type="component" value="Unassembled WGS sequence"/>
</dbReference>
<feature type="domain" description="Glycosyltransferase 2-like" evidence="2">
    <location>
        <begin position="6"/>
        <end position="126"/>
    </location>
</feature>
<dbReference type="InterPro" id="IPR001173">
    <property type="entry name" value="Glyco_trans_2-like"/>
</dbReference>
<keyword evidence="1" id="KW-0472">Membrane</keyword>
<dbReference type="AlphaFoldDB" id="A0A1G1VC33"/>
<accession>A0A1G1VC33</accession>
<dbReference type="STRING" id="1797517.A3F61_00780"/>
<evidence type="ECO:0000256" key="1">
    <source>
        <dbReference type="SAM" id="Phobius"/>
    </source>
</evidence>
<dbReference type="Pfam" id="PF00535">
    <property type="entry name" value="Glycos_transf_2"/>
    <property type="match status" value="1"/>
</dbReference>
<proteinExistence type="predicted"/>
<organism evidence="3 4">
    <name type="scientific">Candidatus Blackburnbacteria bacterium RIFCSPHIGHO2_12_FULL_41_13b</name>
    <dbReference type="NCBI Taxonomy" id="1797517"/>
    <lineage>
        <taxon>Bacteria</taxon>
        <taxon>Candidatus Blackburniibacteriota</taxon>
    </lineage>
</organism>
<gene>
    <name evidence="3" type="ORF">A3F61_00780</name>
</gene>
<protein>
    <recommendedName>
        <fullName evidence="2">Glycosyltransferase 2-like domain-containing protein</fullName>
    </recommendedName>
</protein>
<dbReference type="EMBL" id="MHCA01000004">
    <property type="protein sequence ID" value="OGY12984.1"/>
    <property type="molecule type" value="Genomic_DNA"/>
</dbReference>
<evidence type="ECO:0000313" key="3">
    <source>
        <dbReference type="EMBL" id="OGY12984.1"/>
    </source>
</evidence>